<evidence type="ECO:0000313" key="2">
    <source>
        <dbReference type="EMBL" id="VDP94153.1"/>
    </source>
</evidence>
<dbReference type="AlphaFoldDB" id="A0A183BCE4"/>
<organism evidence="4">
    <name type="scientific">Echinostoma caproni</name>
    <dbReference type="NCBI Taxonomy" id="27848"/>
    <lineage>
        <taxon>Eukaryota</taxon>
        <taxon>Metazoa</taxon>
        <taxon>Spiralia</taxon>
        <taxon>Lophotrochozoa</taxon>
        <taxon>Platyhelminthes</taxon>
        <taxon>Trematoda</taxon>
        <taxon>Digenea</taxon>
        <taxon>Plagiorchiida</taxon>
        <taxon>Echinostomata</taxon>
        <taxon>Echinostomatoidea</taxon>
        <taxon>Echinostomatidae</taxon>
        <taxon>Echinostoma</taxon>
    </lineage>
</organism>
<reference evidence="2 3" key="2">
    <citation type="submission" date="2018-11" db="EMBL/GenBank/DDBJ databases">
        <authorList>
            <consortium name="Pathogen Informatics"/>
        </authorList>
    </citation>
    <scope>NUCLEOTIDE SEQUENCE [LARGE SCALE GENOMIC DNA]</scope>
    <source>
        <strain evidence="2 3">Egypt</strain>
    </source>
</reference>
<evidence type="ECO:0000313" key="3">
    <source>
        <dbReference type="Proteomes" id="UP000272942"/>
    </source>
</evidence>
<name>A0A183BCE4_9TREM</name>
<feature type="compositionally biased region" description="Polar residues" evidence="1">
    <location>
        <begin position="76"/>
        <end position="86"/>
    </location>
</feature>
<feature type="region of interest" description="Disordered" evidence="1">
    <location>
        <begin position="1"/>
        <end position="99"/>
    </location>
</feature>
<gene>
    <name evidence="2" type="ORF">ECPE_LOCUS16879</name>
</gene>
<dbReference type="WBParaSite" id="ECPE_0001692201-mRNA-1">
    <property type="protein sequence ID" value="ECPE_0001692201-mRNA-1"/>
    <property type="gene ID" value="ECPE_0001692201"/>
</dbReference>
<evidence type="ECO:0000313" key="4">
    <source>
        <dbReference type="WBParaSite" id="ECPE_0001692201-mRNA-1"/>
    </source>
</evidence>
<reference evidence="4" key="1">
    <citation type="submission" date="2016-06" db="UniProtKB">
        <authorList>
            <consortium name="WormBaseParasite"/>
        </authorList>
    </citation>
    <scope>IDENTIFICATION</scope>
</reference>
<evidence type="ECO:0000256" key="1">
    <source>
        <dbReference type="SAM" id="MobiDB-lite"/>
    </source>
</evidence>
<dbReference type="EMBL" id="UZAN01066360">
    <property type="protein sequence ID" value="VDP94153.1"/>
    <property type="molecule type" value="Genomic_DNA"/>
</dbReference>
<proteinExistence type="predicted"/>
<protein>
    <submittedName>
        <fullName evidence="4">Sod_Cu domain-containing protein</fullName>
    </submittedName>
</protein>
<accession>A0A183BCE4</accession>
<dbReference type="Proteomes" id="UP000272942">
    <property type="component" value="Unassembled WGS sequence"/>
</dbReference>
<keyword evidence="3" id="KW-1185">Reference proteome</keyword>
<sequence>MRSEEHPTRIHSQQSHPSRRTFTRPRCNPQQEGPPCVSRQPPPINTQSRYAGPNHSGENVAPRSRDDHRLAKRGPQRSSAVPQTSGYRPDPIDIMNPPHQNERVLDATVQSSGHNLTFVTDAFGNPTGLFMDDGLINPKDAQFHPGAVSYSL</sequence>